<evidence type="ECO:0000313" key="9">
    <source>
        <dbReference type="Proteomes" id="UP000011535"/>
    </source>
</evidence>
<protein>
    <recommendedName>
        <fullName evidence="7">Endonuclease V</fullName>
        <ecNumber evidence="7">3.1.21.7</ecNumber>
    </recommendedName>
    <alternativeName>
        <fullName evidence="7">Deoxyinosine 3'endonuclease</fullName>
    </alternativeName>
    <alternativeName>
        <fullName evidence="7">Deoxyribonuclease V</fullName>
        <shortName evidence="7">DNase V</shortName>
    </alternativeName>
</protein>
<feature type="binding site" evidence="7">
    <location>
        <position position="77"/>
    </location>
    <ligand>
        <name>Mg(2+)</name>
        <dbReference type="ChEBI" id="CHEBI:18420"/>
    </ligand>
</feature>
<organism evidence="8 9">
    <name type="scientific">Haloferax lucentense (strain DSM 14919 / JCM 9276 / NCIMB 13854 / Aa 2.2)</name>
    <name type="common">Haloferax alicantei</name>
    <dbReference type="NCBI Taxonomy" id="1230452"/>
    <lineage>
        <taxon>Archaea</taxon>
        <taxon>Methanobacteriati</taxon>
        <taxon>Methanobacteriota</taxon>
        <taxon>Stenosarchaea group</taxon>
        <taxon>Halobacteria</taxon>
        <taxon>Halobacteriales</taxon>
        <taxon>Haloferacaceae</taxon>
        <taxon>Haloferax</taxon>
    </lineage>
</organism>
<feature type="site" description="Interaction with target DNA" evidence="7">
    <location>
        <position position="111"/>
    </location>
</feature>
<comment type="caution">
    <text evidence="8">The sequence shown here is derived from an EMBL/GenBank/DDBJ whole genome shotgun (WGS) entry which is preliminary data.</text>
</comment>
<dbReference type="GO" id="GO:0006281">
    <property type="term" value="P:DNA repair"/>
    <property type="evidence" value="ECO:0007669"/>
    <property type="project" value="UniProtKB-UniRule"/>
</dbReference>
<keyword evidence="6 7" id="KW-0378">Hydrolase</keyword>
<keyword evidence="5 7" id="KW-0255">Endonuclease</keyword>
<dbReference type="InterPro" id="IPR007581">
    <property type="entry name" value="Endonuclease-V"/>
</dbReference>
<gene>
    <name evidence="7" type="primary">nfi</name>
    <name evidence="8" type="ORF">C456_14658</name>
</gene>
<dbReference type="GO" id="GO:0005737">
    <property type="term" value="C:cytoplasm"/>
    <property type="evidence" value="ECO:0007669"/>
    <property type="project" value="UniProtKB-SubCell"/>
</dbReference>
<dbReference type="GO" id="GO:0003727">
    <property type="term" value="F:single-stranded RNA binding"/>
    <property type="evidence" value="ECO:0007669"/>
    <property type="project" value="TreeGrafter"/>
</dbReference>
<keyword evidence="7" id="KW-0479">Metal-binding</keyword>
<dbReference type="HAMAP" id="MF_00801">
    <property type="entry name" value="Endonuclease_5"/>
    <property type="match status" value="1"/>
</dbReference>
<comment type="catalytic activity">
    <reaction evidence="1 7">
        <text>Endonucleolytic cleavage at apurinic or apyrimidinic sites to products with a 5'-phosphate.</text>
        <dbReference type="EC" id="3.1.21.7"/>
    </reaction>
</comment>
<dbReference type="RefSeq" id="WP_004064908.1">
    <property type="nucleotide sequence ID" value="NZ_AOLH01000023.1"/>
</dbReference>
<comment type="subcellular location">
    <subcellularLocation>
        <location evidence="2 7">Cytoplasm</location>
    </subcellularLocation>
</comment>
<dbReference type="EMBL" id="AOLH01000023">
    <property type="protein sequence ID" value="ELZ71249.1"/>
    <property type="molecule type" value="Genomic_DNA"/>
</dbReference>
<evidence type="ECO:0000256" key="7">
    <source>
        <dbReference type="HAMAP-Rule" id="MF_00801"/>
    </source>
</evidence>
<dbReference type="AlphaFoldDB" id="M0GK68"/>
<dbReference type="PATRIC" id="fig|1230452.3.peg.2865"/>
<accession>M0GK68</accession>
<dbReference type="EC" id="3.1.21.7" evidence="7"/>
<keyword evidence="7" id="KW-0460">Magnesium</keyword>
<comment type="similarity">
    <text evidence="7">Belongs to the endonuclease V family.</text>
</comment>
<dbReference type="PANTHER" id="PTHR28511:SF1">
    <property type="entry name" value="ENDONUCLEASE V"/>
    <property type="match status" value="1"/>
</dbReference>
<evidence type="ECO:0000256" key="1">
    <source>
        <dbReference type="ARBA" id="ARBA00001835"/>
    </source>
</evidence>
<comment type="cofactor">
    <cofactor evidence="7">
        <name>Mg(2+)</name>
        <dbReference type="ChEBI" id="CHEBI:18420"/>
    </cofactor>
</comment>
<keyword evidence="3 7" id="KW-0963">Cytoplasm</keyword>
<sequence length="276" mass="29280">MRPARPDLAPRPGLSRDEMESLQRRVAETAVFADDLPFDPAAVSLASPETEHQTLAEATALDADAAADSPPLVAGIDQSFLDDRALSAVVVLRGGEVVERAHAVSDLDLPYIPGLLSFREGGPILDALAELDCDPDLLVFDGSGRIHFRQAGLATHLGVVCDAPSIGVAKSLLCGTPDEDVNGRPEGWRTPIRADDSVDAVGGHPAGSETTIGYAFQSRQYDSRPVVNPLYVSPGHRLSAATTVDLVSRLSGSYKLPEPTRLADAYADEAKAQYED</sequence>
<dbReference type="CDD" id="cd06559">
    <property type="entry name" value="Endonuclease_V"/>
    <property type="match status" value="1"/>
</dbReference>
<keyword evidence="4 7" id="KW-0540">Nuclease</keyword>
<evidence type="ECO:0000256" key="4">
    <source>
        <dbReference type="ARBA" id="ARBA00022722"/>
    </source>
</evidence>
<evidence type="ECO:0000313" key="8">
    <source>
        <dbReference type="EMBL" id="ELZ71249.1"/>
    </source>
</evidence>
<proteinExistence type="inferred from homology"/>
<dbReference type="Gene3D" id="3.30.2170.10">
    <property type="entry name" value="archaeoglobus fulgidus dsm 4304 superfamily"/>
    <property type="match status" value="1"/>
</dbReference>
<dbReference type="PANTHER" id="PTHR28511">
    <property type="entry name" value="ENDONUCLEASE V"/>
    <property type="match status" value="1"/>
</dbReference>
<feature type="binding site" evidence="7">
    <location>
        <position position="141"/>
    </location>
    <ligand>
        <name>Mg(2+)</name>
        <dbReference type="ChEBI" id="CHEBI:18420"/>
    </ligand>
</feature>
<keyword evidence="7" id="KW-0234">DNA repair</keyword>
<name>M0GK68_HALL2</name>
<comment type="function">
    <text evidence="7">DNA repair enzyme involved in the repair of deaminated bases. Selectively cleaves double-stranded DNA at the second phosphodiester bond 3' to a deoxyinosine leaving behind the intact lesion on the nicked DNA.</text>
</comment>
<dbReference type="GO" id="GO:0016891">
    <property type="term" value="F:RNA endonuclease activity producing 5'-phosphomonoesters, hydrolytic mechanism"/>
    <property type="evidence" value="ECO:0007669"/>
    <property type="project" value="TreeGrafter"/>
</dbReference>
<keyword evidence="7" id="KW-0227">DNA damage</keyword>
<dbReference type="GO" id="GO:0000287">
    <property type="term" value="F:magnesium ion binding"/>
    <property type="evidence" value="ECO:0007669"/>
    <property type="project" value="UniProtKB-UniRule"/>
</dbReference>
<dbReference type="GO" id="GO:0043737">
    <property type="term" value="F:deoxyribonuclease V activity"/>
    <property type="evidence" value="ECO:0007669"/>
    <property type="project" value="UniProtKB-UniRule"/>
</dbReference>
<evidence type="ECO:0000256" key="3">
    <source>
        <dbReference type="ARBA" id="ARBA00022490"/>
    </source>
</evidence>
<evidence type="ECO:0000256" key="5">
    <source>
        <dbReference type="ARBA" id="ARBA00022759"/>
    </source>
</evidence>
<evidence type="ECO:0000256" key="2">
    <source>
        <dbReference type="ARBA" id="ARBA00004496"/>
    </source>
</evidence>
<dbReference type="Proteomes" id="UP000011535">
    <property type="component" value="Unassembled WGS sequence"/>
</dbReference>
<evidence type="ECO:0000256" key="6">
    <source>
        <dbReference type="ARBA" id="ARBA00022801"/>
    </source>
</evidence>
<reference evidence="8 9" key="1">
    <citation type="journal article" date="2014" name="PLoS Genet.">
        <title>Phylogenetically driven sequencing of extremely halophilic archaea reveals strategies for static and dynamic osmo-response.</title>
        <authorList>
            <person name="Becker E.A."/>
            <person name="Seitzer P.M."/>
            <person name="Tritt A."/>
            <person name="Larsen D."/>
            <person name="Krusor M."/>
            <person name="Yao A.I."/>
            <person name="Wu D."/>
            <person name="Madern D."/>
            <person name="Eisen J.A."/>
            <person name="Darling A.E."/>
            <person name="Facciotti M.T."/>
        </authorList>
    </citation>
    <scope>NUCLEOTIDE SEQUENCE [LARGE SCALE GENOMIC DNA]</scope>
    <source>
        <strain evidence="9">DSM 14919 / CCM 7023 / CIP 107410 / JCM 9276 / NCIMB 13854 / Aa 2.2</strain>
    </source>
</reference>
<dbReference type="Pfam" id="PF04493">
    <property type="entry name" value="Endonuclease_5"/>
    <property type="match status" value="1"/>
</dbReference>